<keyword evidence="3" id="KW-1185">Reference proteome</keyword>
<evidence type="ECO:0000313" key="2">
    <source>
        <dbReference type="EMBL" id="KAJ8891501.1"/>
    </source>
</evidence>
<sequence length="304" mass="32871">MRRGSILLKLGIVAFILRQLFRKTIGNVFDVTSRVHSLLEEHGASFKGLAMYILNTLVSVENNVRIISGPPDICVDCGRAEDVTCSGRSSARLLVGGGAIASYRFHVVVSPATTAAWITGARRKVANFNFHGEGAAVAERLACSPPTKAIRVQSPAGSLTDCRESVWTMPLAGWSSLESPVSSAILTSTTPIDSQDLVADSRPTLHPPPLTCTRTHSRTHDRVIKCPRTRTAAAATKEYFIEQAPQRRIWLPHVTAGARLPGRPEKIVAVFAVASDFECGPAFHGLDAFKRGEGEKKNMVECSI</sequence>
<evidence type="ECO:0000256" key="1">
    <source>
        <dbReference type="SAM" id="SignalP"/>
    </source>
</evidence>
<keyword evidence="1" id="KW-0732">Signal</keyword>
<proteinExistence type="predicted"/>
<dbReference type="EMBL" id="JARBHB010000002">
    <property type="protein sequence ID" value="KAJ8891501.1"/>
    <property type="molecule type" value="Genomic_DNA"/>
</dbReference>
<feature type="signal peptide" evidence="1">
    <location>
        <begin position="1"/>
        <end position="26"/>
    </location>
</feature>
<gene>
    <name evidence="2" type="ORF">PR048_004029</name>
</gene>
<comment type="caution">
    <text evidence="2">The sequence shown here is derived from an EMBL/GenBank/DDBJ whole genome shotgun (WGS) entry which is preliminary data.</text>
</comment>
<organism evidence="2 3">
    <name type="scientific">Dryococelus australis</name>
    <dbReference type="NCBI Taxonomy" id="614101"/>
    <lineage>
        <taxon>Eukaryota</taxon>
        <taxon>Metazoa</taxon>
        <taxon>Ecdysozoa</taxon>
        <taxon>Arthropoda</taxon>
        <taxon>Hexapoda</taxon>
        <taxon>Insecta</taxon>
        <taxon>Pterygota</taxon>
        <taxon>Neoptera</taxon>
        <taxon>Polyneoptera</taxon>
        <taxon>Phasmatodea</taxon>
        <taxon>Verophasmatodea</taxon>
        <taxon>Anareolatae</taxon>
        <taxon>Phasmatidae</taxon>
        <taxon>Eurycanthinae</taxon>
        <taxon>Dryococelus</taxon>
    </lineage>
</organism>
<feature type="chain" id="PRO_5047247155" evidence="1">
    <location>
        <begin position="27"/>
        <end position="304"/>
    </location>
</feature>
<name>A0ABQ9I559_9NEOP</name>
<accession>A0ABQ9I559</accession>
<evidence type="ECO:0000313" key="3">
    <source>
        <dbReference type="Proteomes" id="UP001159363"/>
    </source>
</evidence>
<dbReference type="Proteomes" id="UP001159363">
    <property type="component" value="Chromosome 2"/>
</dbReference>
<protein>
    <submittedName>
        <fullName evidence="2">Uncharacterized protein</fullName>
    </submittedName>
</protein>
<reference evidence="2 3" key="1">
    <citation type="submission" date="2023-02" db="EMBL/GenBank/DDBJ databases">
        <title>LHISI_Scaffold_Assembly.</title>
        <authorList>
            <person name="Stuart O.P."/>
            <person name="Cleave R."/>
            <person name="Magrath M.J.L."/>
            <person name="Mikheyev A.S."/>
        </authorList>
    </citation>
    <scope>NUCLEOTIDE SEQUENCE [LARGE SCALE GENOMIC DNA]</scope>
    <source>
        <strain evidence="2">Daus_M_001</strain>
        <tissue evidence="2">Leg muscle</tissue>
    </source>
</reference>